<evidence type="ECO:0000313" key="5">
    <source>
        <dbReference type="Proteomes" id="UP000192266"/>
    </source>
</evidence>
<dbReference type="Proteomes" id="UP000192266">
    <property type="component" value="Unassembled WGS sequence"/>
</dbReference>
<reference evidence="4 5" key="1">
    <citation type="submission" date="2017-04" db="EMBL/GenBank/DDBJ databases">
        <authorList>
            <person name="Afonso C.L."/>
            <person name="Miller P.J."/>
            <person name="Scott M.A."/>
            <person name="Spackman E."/>
            <person name="Goraichik I."/>
            <person name="Dimitrov K.M."/>
            <person name="Suarez D.L."/>
            <person name="Swayne D.E."/>
        </authorList>
    </citation>
    <scope>NUCLEOTIDE SEQUENCE [LARGE SCALE GENOMIC DNA]</scope>
    <source>
        <strain evidence="4 5">DSM 11622</strain>
    </source>
</reference>
<dbReference type="CDD" id="cd02968">
    <property type="entry name" value="SCO"/>
    <property type="match status" value="1"/>
</dbReference>
<dbReference type="EMBL" id="FWWW01000075">
    <property type="protein sequence ID" value="SMB97468.1"/>
    <property type="molecule type" value="Genomic_DNA"/>
</dbReference>
<dbReference type="STRING" id="645990.SAMN00120144_0425"/>
<dbReference type="GO" id="GO:0046872">
    <property type="term" value="F:metal ion binding"/>
    <property type="evidence" value="ECO:0007669"/>
    <property type="project" value="UniProtKB-KW"/>
</dbReference>
<dbReference type="PANTHER" id="PTHR12151:SF25">
    <property type="entry name" value="LINALOOL DEHYDRATASE_ISOMERASE DOMAIN-CONTAINING PROTEIN"/>
    <property type="match status" value="1"/>
</dbReference>
<keyword evidence="2" id="KW-0186">Copper</keyword>
<dbReference type="AlphaFoldDB" id="A0A1W1VVV2"/>
<dbReference type="InterPro" id="IPR003782">
    <property type="entry name" value="SCO1/SenC"/>
</dbReference>
<feature type="binding site" evidence="2">
    <location>
        <position position="178"/>
    </location>
    <ligand>
        <name>Cu cation</name>
        <dbReference type="ChEBI" id="CHEBI:23378"/>
    </ligand>
</feature>
<keyword evidence="2" id="KW-0479">Metal-binding</keyword>
<keyword evidence="5" id="KW-1185">Reference proteome</keyword>
<dbReference type="InterPro" id="IPR036249">
    <property type="entry name" value="Thioredoxin-like_sf"/>
</dbReference>
<dbReference type="Pfam" id="PF02630">
    <property type="entry name" value="SCO1-SenC"/>
    <property type="match status" value="1"/>
</dbReference>
<evidence type="ECO:0000256" key="1">
    <source>
        <dbReference type="ARBA" id="ARBA00010996"/>
    </source>
</evidence>
<sequence>MRPKQTLFLGLILLVPVLAFLFLKSFGTNRYALPTYLPDHVDSTLVGGMWQRDTVFHRLRNYSFPSQTGRVVGQKDLKGGLYVTSFFYTACPQDCAQRNSQLTRVQEKFRFEPRVRLISYTVNPTQDSVAVLERYAERYGAIAGKWFFLTGDKNQLNRLLTEEYRLPAPVGEAPSIQHSQQLFLVDRNHRVRGIYDGTKAREIDRLITEISVLLYTYDHNDEPRA</sequence>
<proteinExistence type="inferred from homology"/>
<evidence type="ECO:0000256" key="3">
    <source>
        <dbReference type="PIRSR" id="PIRSR603782-2"/>
    </source>
</evidence>
<keyword evidence="3" id="KW-1015">Disulfide bond</keyword>
<dbReference type="SUPFAM" id="SSF52833">
    <property type="entry name" value="Thioredoxin-like"/>
    <property type="match status" value="1"/>
</dbReference>
<evidence type="ECO:0000313" key="4">
    <source>
        <dbReference type="EMBL" id="SMB97468.1"/>
    </source>
</evidence>
<feature type="disulfide bond" description="Redox-active" evidence="3">
    <location>
        <begin position="91"/>
        <end position="95"/>
    </location>
</feature>
<evidence type="ECO:0000256" key="2">
    <source>
        <dbReference type="PIRSR" id="PIRSR603782-1"/>
    </source>
</evidence>
<comment type="similarity">
    <text evidence="1">Belongs to the SCO1/2 family.</text>
</comment>
<organism evidence="4 5">
    <name type="scientific">Hymenobacter roseosalivarius DSM 11622</name>
    <dbReference type="NCBI Taxonomy" id="645990"/>
    <lineage>
        <taxon>Bacteria</taxon>
        <taxon>Pseudomonadati</taxon>
        <taxon>Bacteroidota</taxon>
        <taxon>Cytophagia</taxon>
        <taxon>Cytophagales</taxon>
        <taxon>Hymenobacteraceae</taxon>
        <taxon>Hymenobacter</taxon>
    </lineage>
</organism>
<feature type="binding site" evidence="2">
    <location>
        <position position="91"/>
    </location>
    <ligand>
        <name>Cu cation</name>
        <dbReference type="ChEBI" id="CHEBI:23378"/>
    </ligand>
</feature>
<gene>
    <name evidence="4" type="ORF">SAMN00120144_0425</name>
</gene>
<name>A0A1W1VVV2_9BACT</name>
<dbReference type="Gene3D" id="3.40.30.10">
    <property type="entry name" value="Glutaredoxin"/>
    <property type="match status" value="1"/>
</dbReference>
<feature type="binding site" evidence="2">
    <location>
        <position position="95"/>
    </location>
    <ligand>
        <name>Cu cation</name>
        <dbReference type="ChEBI" id="CHEBI:23378"/>
    </ligand>
</feature>
<dbReference type="PANTHER" id="PTHR12151">
    <property type="entry name" value="ELECTRON TRANSPORT PROTIN SCO1/SENC FAMILY MEMBER"/>
    <property type="match status" value="1"/>
</dbReference>
<accession>A0A1W1VVV2</accession>
<protein>
    <submittedName>
        <fullName evidence="4">Electron transport protein SCO1/SenC</fullName>
    </submittedName>
</protein>